<sequence>MSNDLRICDECKGYNAEEFAERLKEMVPDAKVEIGCQNMCGHCLKRAFIYANGRWFIGNNEEELVKKMQPHIKRKQ</sequence>
<name>A0A0F7BYX1_BRELA</name>
<proteinExistence type="predicted"/>
<protein>
    <recommendedName>
        <fullName evidence="2">DUF1450 domain-containing protein</fullName>
    </recommendedName>
</protein>
<evidence type="ECO:0008006" key="2">
    <source>
        <dbReference type="Google" id="ProtNLM"/>
    </source>
</evidence>
<dbReference type="InterPro" id="IPR009910">
    <property type="entry name" value="DUF1450"/>
</dbReference>
<dbReference type="RefSeq" id="WP_003344989.1">
    <property type="nucleotide sequence ID" value="NZ_CP011074.1"/>
</dbReference>
<dbReference type="EMBL" id="CP011074">
    <property type="protein sequence ID" value="AKF93177.1"/>
    <property type="molecule type" value="Genomic_DNA"/>
</dbReference>
<evidence type="ECO:0000313" key="1">
    <source>
        <dbReference type="EMBL" id="AKF93177.1"/>
    </source>
</evidence>
<accession>A0A0F7BYX1</accession>
<organism evidence="1">
    <name type="scientific">Brevibacillus laterosporus</name>
    <name type="common">Bacillus laterosporus</name>
    <dbReference type="NCBI Taxonomy" id="1465"/>
    <lineage>
        <taxon>Bacteria</taxon>
        <taxon>Bacillati</taxon>
        <taxon>Bacillota</taxon>
        <taxon>Bacilli</taxon>
        <taxon>Bacillales</taxon>
        <taxon>Paenibacillaceae</taxon>
        <taxon>Brevibacillus</taxon>
    </lineage>
</organism>
<reference evidence="1" key="1">
    <citation type="submission" date="2015-03" db="EMBL/GenBank/DDBJ databases">
        <title>MIGS Cultured Bacterial/Archaeal sample from Brevibacillus laterosporus.</title>
        <authorList>
            <person name="Zeng D."/>
            <person name="Zhu L."/>
            <person name="Dong G."/>
            <person name="Ye W."/>
            <person name="Ren D."/>
            <person name="Wu L."/>
            <person name="Xu J."/>
            <person name="Li G."/>
            <person name="Guo L."/>
        </authorList>
    </citation>
    <scope>NUCLEOTIDE SEQUENCE</scope>
    <source>
        <strain evidence="1">B9</strain>
    </source>
</reference>
<gene>
    <name evidence="1" type="ORF">EX87_05545</name>
</gene>
<dbReference type="Pfam" id="PF07293">
    <property type="entry name" value="DUF1450"/>
    <property type="match status" value="1"/>
</dbReference>
<dbReference type="AlphaFoldDB" id="A0A0F7BYX1"/>